<reference evidence="2" key="1">
    <citation type="submission" date="2021-09" db="EMBL/GenBank/DDBJ databases">
        <authorList>
            <consortium name="AG Swart"/>
            <person name="Singh M."/>
            <person name="Singh A."/>
            <person name="Seah K."/>
            <person name="Emmerich C."/>
        </authorList>
    </citation>
    <scope>NUCLEOTIDE SEQUENCE</scope>
    <source>
        <strain evidence="2">ATCC30299</strain>
    </source>
</reference>
<evidence type="ECO:0000313" key="2">
    <source>
        <dbReference type="EMBL" id="CAG9336297.1"/>
    </source>
</evidence>
<keyword evidence="1" id="KW-0472">Membrane</keyword>
<gene>
    <name evidence="2" type="ORF">BSTOLATCC_MIC66175</name>
</gene>
<sequence length="107" mass="12228">MSRKFDEHICGCFTEMCSCLIAFCIPFGTCGLQAYAINKSIGEGYVIPFVIPIFGWCIGSAINREQIRKKYHIESDFCKDCLFHTFLNPCAAAQEYREAVKVEERRV</sequence>
<dbReference type="NCBIfam" id="TIGR01571">
    <property type="entry name" value="A_thal_Cys_rich"/>
    <property type="match status" value="1"/>
</dbReference>
<evidence type="ECO:0000256" key="1">
    <source>
        <dbReference type="SAM" id="Phobius"/>
    </source>
</evidence>
<keyword evidence="3" id="KW-1185">Reference proteome</keyword>
<feature type="transmembrane region" description="Helical" evidence="1">
    <location>
        <begin position="44"/>
        <end position="62"/>
    </location>
</feature>
<proteinExistence type="predicted"/>
<comment type="caution">
    <text evidence="2">The sequence shown here is derived from an EMBL/GenBank/DDBJ whole genome shotgun (WGS) entry which is preliminary data.</text>
</comment>
<accession>A0AAU9KDD0</accession>
<keyword evidence="1" id="KW-0812">Transmembrane</keyword>
<dbReference type="EMBL" id="CAJZBQ010000064">
    <property type="protein sequence ID" value="CAG9336297.1"/>
    <property type="molecule type" value="Genomic_DNA"/>
</dbReference>
<feature type="transmembrane region" description="Helical" evidence="1">
    <location>
        <begin position="12"/>
        <end position="38"/>
    </location>
</feature>
<protein>
    <submittedName>
        <fullName evidence="2">Uncharacterized protein</fullName>
    </submittedName>
</protein>
<evidence type="ECO:0000313" key="3">
    <source>
        <dbReference type="Proteomes" id="UP001162131"/>
    </source>
</evidence>
<dbReference type="Proteomes" id="UP001162131">
    <property type="component" value="Unassembled WGS sequence"/>
</dbReference>
<dbReference type="Pfam" id="PF04749">
    <property type="entry name" value="PLAC8"/>
    <property type="match status" value="1"/>
</dbReference>
<name>A0AAU9KDD0_9CILI</name>
<keyword evidence="1" id="KW-1133">Transmembrane helix</keyword>
<dbReference type="AlphaFoldDB" id="A0AAU9KDD0"/>
<dbReference type="PANTHER" id="PTHR15907">
    <property type="entry name" value="DUF614 FAMILY PROTEIN-RELATED"/>
    <property type="match status" value="1"/>
</dbReference>
<dbReference type="InterPro" id="IPR006461">
    <property type="entry name" value="PLAC_motif_containing"/>
</dbReference>
<organism evidence="2 3">
    <name type="scientific">Blepharisma stoltei</name>
    <dbReference type="NCBI Taxonomy" id="1481888"/>
    <lineage>
        <taxon>Eukaryota</taxon>
        <taxon>Sar</taxon>
        <taxon>Alveolata</taxon>
        <taxon>Ciliophora</taxon>
        <taxon>Postciliodesmatophora</taxon>
        <taxon>Heterotrichea</taxon>
        <taxon>Heterotrichida</taxon>
        <taxon>Blepharismidae</taxon>
        <taxon>Blepharisma</taxon>
    </lineage>
</organism>